<dbReference type="AlphaFoldDB" id="A0A8J3LN45"/>
<dbReference type="Proteomes" id="UP000653674">
    <property type="component" value="Unassembled WGS sequence"/>
</dbReference>
<dbReference type="EMBL" id="BONU01000010">
    <property type="protein sequence ID" value="GIG73588.1"/>
    <property type="molecule type" value="Genomic_DNA"/>
</dbReference>
<evidence type="ECO:0000313" key="2">
    <source>
        <dbReference type="Proteomes" id="UP000653674"/>
    </source>
</evidence>
<proteinExistence type="predicted"/>
<keyword evidence="2" id="KW-1185">Reference proteome</keyword>
<evidence type="ECO:0000313" key="1">
    <source>
        <dbReference type="EMBL" id="GIG73588.1"/>
    </source>
</evidence>
<name>A0A8J3LN45_9ACTN</name>
<reference evidence="1" key="1">
    <citation type="submission" date="2021-01" db="EMBL/GenBank/DDBJ databases">
        <title>Whole genome shotgun sequence of Planosporangium flavigriseum NBRC 105377.</title>
        <authorList>
            <person name="Komaki H."/>
            <person name="Tamura T."/>
        </authorList>
    </citation>
    <scope>NUCLEOTIDE SEQUENCE</scope>
    <source>
        <strain evidence="1">NBRC 105377</strain>
    </source>
</reference>
<sequence length="234" mass="25622">MYKLGYPDLSAMTTDRYEWSAERSGNRLAQRVGDWYRAGELIATGDWGVAELVLRGARADLGPELGDGEATLAVYGALHLKSALVYARAGNAANAWSHHAEAARIATQIGVDRDDYRLAFGPTNAAIWGVGLAVELNDGPAAVTRAHDVRIGPGTPPERTSHHYIDLARGWLYNGDRGEKALACLNTARRLAPQQTRNHPMVRETLLALARVERRSTGSLREFTHWVGLEGRDI</sequence>
<gene>
    <name evidence="1" type="ORF">Pfl04_19920</name>
</gene>
<accession>A0A8J3LN45</accession>
<organism evidence="1 2">
    <name type="scientific">Planosporangium flavigriseum</name>
    <dbReference type="NCBI Taxonomy" id="373681"/>
    <lineage>
        <taxon>Bacteria</taxon>
        <taxon>Bacillati</taxon>
        <taxon>Actinomycetota</taxon>
        <taxon>Actinomycetes</taxon>
        <taxon>Micromonosporales</taxon>
        <taxon>Micromonosporaceae</taxon>
        <taxon>Planosporangium</taxon>
    </lineage>
</organism>
<protein>
    <submittedName>
        <fullName evidence="1">Uncharacterized protein</fullName>
    </submittedName>
</protein>
<comment type="caution">
    <text evidence="1">The sequence shown here is derived from an EMBL/GenBank/DDBJ whole genome shotgun (WGS) entry which is preliminary data.</text>
</comment>